<dbReference type="EMBL" id="HACA01008028">
    <property type="protein sequence ID" value="CDW25389.1"/>
    <property type="molecule type" value="Transcribed_RNA"/>
</dbReference>
<feature type="non-terminal residue" evidence="1">
    <location>
        <position position="1"/>
    </location>
</feature>
<reference evidence="1" key="1">
    <citation type="submission" date="2014-05" db="EMBL/GenBank/DDBJ databases">
        <authorList>
            <person name="Chronopoulou M."/>
        </authorList>
    </citation>
    <scope>NUCLEOTIDE SEQUENCE</scope>
    <source>
        <tissue evidence="1">Whole organism</tissue>
    </source>
</reference>
<protein>
    <submittedName>
        <fullName evidence="1">Uncharacterized protein</fullName>
    </submittedName>
</protein>
<proteinExistence type="predicted"/>
<sequence>FYSISESSAITNCHTRPKSLADFDYVVRLELGPLLFDGILLRVYTTVRSNLGICIEPLLPLHKNGKADFASADQWFYCFEDISH</sequence>
<name>A0A0K2THL4_LEPSM</name>
<accession>A0A0K2THL4</accession>
<evidence type="ECO:0000313" key="1">
    <source>
        <dbReference type="EMBL" id="CDW25389.1"/>
    </source>
</evidence>
<dbReference type="AlphaFoldDB" id="A0A0K2THL4"/>
<organism evidence="1">
    <name type="scientific">Lepeophtheirus salmonis</name>
    <name type="common">Salmon louse</name>
    <name type="synonym">Caligus salmonis</name>
    <dbReference type="NCBI Taxonomy" id="72036"/>
    <lineage>
        <taxon>Eukaryota</taxon>
        <taxon>Metazoa</taxon>
        <taxon>Ecdysozoa</taxon>
        <taxon>Arthropoda</taxon>
        <taxon>Crustacea</taxon>
        <taxon>Multicrustacea</taxon>
        <taxon>Hexanauplia</taxon>
        <taxon>Copepoda</taxon>
        <taxon>Siphonostomatoida</taxon>
        <taxon>Caligidae</taxon>
        <taxon>Lepeophtheirus</taxon>
    </lineage>
</organism>